<dbReference type="EMBL" id="CACVKT020000158">
    <property type="protein sequence ID" value="CAC5356533.1"/>
    <property type="molecule type" value="Genomic_DNA"/>
</dbReference>
<gene>
    <name evidence="4" type="ORF">MCOR_633</name>
</gene>
<dbReference type="PANTHER" id="PTHR11844:SF25">
    <property type="entry name" value="NTR DOMAIN-CONTAINING PROTEIN"/>
    <property type="match status" value="1"/>
</dbReference>
<organism evidence="4 5">
    <name type="scientific">Mytilus coruscus</name>
    <name type="common">Sea mussel</name>
    <dbReference type="NCBI Taxonomy" id="42192"/>
    <lineage>
        <taxon>Eukaryota</taxon>
        <taxon>Metazoa</taxon>
        <taxon>Spiralia</taxon>
        <taxon>Lophotrochozoa</taxon>
        <taxon>Mollusca</taxon>
        <taxon>Bivalvia</taxon>
        <taxon>Autobranchia</taxon>
        <taxon>Pteriomorphia</taxon>
        <taxon>Mytilida</taxon>
        <taxon>Mytiloidea</taxon>
        <taxon>Mytilidae</taxon>
        <taxon>Mytilinae</taxon>
        <taxon>Mytilus</taxon>
    </lineage>
</organism>
<dbReference type="SUPFAM" id="SSF50242">
    <property type="entry name" value="TIMP-like"/>
    <property type="match status" value="1"/>
</dbReference>
<dbReference type="InterPro" id="IPR001820">
    <property type="entry name" value="TIMP"/>
</dbReference>
<evidence type="ECO:0000256" key="3">
    <source>
        <dbReference type="PIRSR" id="PIRSR601820-3"/>
    </source>
</evidence>
<keyword evidence="2" id="KW-0964">Secreted</keyword>
<keyword evidence="3" id="KW-1015">Disulfide bond</keyword>
<sequence length="190" mass="21908">MNRQTENEDSEAGRETETFIKVHVVSSDVVPTDEPNNKVREITVDVIKDFKKNVQGDRIILTTAEHSATCGVSLSDDSCYVVTGTFEEGNPLRYRFNTCGFHMKCSAITDLQWRGLKRGYGKACSSNCKVLSPYEDENATGCRMNPKQNDIPCLQNYGICQRCDRRRCNRRRLRCWWRIARNPNRRCTRN</sequence>
<dbReference type="Pfam" id="PF00965">
    <property type="entry name" value="TIMP"/>
    <property type="match status" value="1"/>
</dbReference>
<dbReference type="OrthoDB" id="6115536at2759"/>
<dbReference type="GO" id="GO:0008191">
    <property type="term" value="F:metalloendopeptidase inhibitor activity"/>
    <property type="evidence" value="ECO:0007669"/>
    <property type="project" value="InterPro"/>
</dbReference>
<evidence type="ECO:0000313" key="5">
    <source>
        <dbReference type="Proteomes" id="UP000507470"/>
    </source>
</evidence>
<keyword evidence="5" id="KW-1185">Reference proteome</keyword>
<dbReference type="GO" id="GO:0005615">
    <property type="term" value="C:extracellular space"/>
    <property type="evidence" value="ECO:0007669"/>
    <property type="project" value="TreeGrafter"/>
</dbReference>
<accession>A0A6J7ZW28</accession>
<dbReference type="InterPro" id="IPR008993">
    <property type="entry name" value="TIMP-like_OB-fold"/>
</dbReference>
<dbReference type="AlphaFoldDB" id="A0A6J7ZW28"/>
<dbReference type="GO" id="GO:0031012">
    <property type="term" value="C:extracellular matrix"/>
    <property type="evidence" value="ECO:0007669"/>
    <property type="project" value="TreeGrafter"/>
</dbReference>
<evidence type="ECO:0000256" key="1">
    <source>
        <dbReference type="ARBA" id="ARBA00004613"/>
    </source>
</evidence>
<dbReference type="Gene3D" id="2.40.50.120">
    <property type="match status" value="1"/>
</dbReference>
<evidence type="ECO:0000313" key="4">
    <source>
        <dbReference type="EMBL" id="CAC5356533.1"/>
    </source>
</evidence>
<dbReference type="GO" id="GO:0051045">
    <property type="term" value="P:negative regulation of membrane protein ectodomain proteolysis"/>
    <property type="evidence" value="ECO:0007669"/>
    <property type="project" value="TreeGrafter"/>
</dbReference>
<evidence type="ECO:0000256" key="2">
    <source>
        <dbReference type="ARBA" id="ARBA00022525"/>
    </source>
</evidence>
<dbReference type="PANTHER" id="PTHR11844">
    <property type="entry name" value="METALLOPROTEASE INHIBITOR"/>
    <property type="match status" value="1"/>
</dbReference>
<feature type="disulfide bond" evidence="3">
    <location>
        <begin position="128"/>
        <end position="175"/>
    </location>
</feature>
<protein>
    <recommendedName>
        <fullName evidence="6">NTR domain-containing protein</fullName>
    </recommendedName>
</protein>
<evidence type="ECO:0008006" key="6">
    <source>
        <dbReference type="Google" id="ProtNLM"/>
    </source>
</evidence>
<reference evidence="4 5" key="1">
    <citation type="submission" date="2020-06" db="EMBL/GenBank/DDBJ databases">
        <authorList>
            <person name="Li R."/>
            <person name="Bekaert M."/>
        </authorList>
    </citation>
    <scope>NUCLEOTIDE SEQUENCE [LARGE SCALE GENOMIC DNA]</scope>
    <source>
        <strain evidence="5">wild</strain>
    </source>
</reference>
<name>A0A6J7ZW28_MYTCO</name>
<dbReference type="GO" id="GO:0002020">
    <property type="term" value="F:protease binding"/>
    <property type="evidence" value="ECO:0007669"/>
    <property type="project" value="TreeGrafter"/>
</dbReference>
<comment type="subcellular location">
    <subcellularLocation>
        <location evidence="1">Secreted</location>
    </subcellularLocation>
</comment>
<proteinExistence type="predicted"/>
<dbReference type="Proteomes" id="UP000507470">
    <property type="component" value="Unassembled WGS sequence"/>
</dbReference>